<feature type="region of interest" description="Disordered" evidence="1">
    <location>
        <begin position="296"/>
        <end position="318"/>
    </location>
</feature>
<dbReference type="Proteomes" id="UP000449547">
    <property type="component" value="Unassembled WGS sequence"/>
</dbReference>
<dbReference type="EMBL" id="SWFT01000112">
    <property type="protein sequence ID" value="KAA8900367.1"/>
    <property type="molecule type" value="Genomic_DNA"/>
</dbReference>
<dbReference type="GeneID" id="54782441"/>
<dbReference type="RefSeq" id="XP_034011367.1">
    <property type="nucleotide sequence ID" value="XM_034156591.1"/>
</dbReference>
<feature type="compositionally biased region" description="Basic residues" evidence="1">
    <location>
        <begin position="1"/>
        <end position="16"/>
    </location>
</feature>
<feature type="compositionally biased region" description="Low complexity" evidence="1">
    <location>
        <begin position="47"/>
        <end position="59"/>
    </location>
</feature>
<proteinExistence type="predicted"/>
<feature type="compositionally biased region" description="Polar residues" evidence="1">
    <location>
        <begin position="26"/>
        <end position="46"/>
    </location>
</feature>
<feature type="compositionally biased region" description="Acidic residues" evidence="1">
    <location>
        <begin position="626"/>
        <end position="650"/>
    </location>
</feature>
<protein>
    <submittedName>
        <fullName evidence="2">Uncharacterized protein</fullName>
    </submittedName>
</protein>
<comment type="caution">
    <text evidence="2">The sequence shown here is derived from an EMBL/GenBank/DDBJ whole genome shotgun (WGS) entry which is preliminary data.</text>
</comment>
<sequence length="697" mass="78401">MPPKKSTKRSKKSKSKPKNESSSLSTQDNSLFTSSGADHSTNRLTEQQQPTNTPQQQHQLVNASNAYPPEGKEEQEIQLLHKLRYLAFESDFNGTSQELIASLHTRWRNSRVSESTYSKLIAEESAQAYLSLLIEAACQGYLFRIEKQALMIPASGNQSIWYDSSLAVLMCLYRNIYHFDPASVVKVFNAIAERSKDFPDKMTALFARFQPEFDQFKDCYSHDEVCKVQLRGYLTAVSHGIIDWLPGGFEKVGSQVEMIKNGFDQFEVPIKPTITTTVVGEWQQFAPTTSTLLGQEAVKSSCEPDSSPSTSQIQTNTSGSKTLANADINIFEPGDEVELRDSEASIDNSEREFIEDLVDVVYEGIFGFNPILDEQFEDEPGVLRVVRKACEKVAGLVPDELMDPTDHMVRAAGRIVRYLRKHIPMLKYDSYLREQVEDDVYLSIDGVFDRAIMYAVEREGSLVLFTQDDPPYAASKEVLTNFVEHKPRYMRTSSGLLSVTGKGNLTLLDDMGDLTQVEAHYSPNIFTEAEKRQTSATISHSCLSRAGYTLEYESTIYGCMRYTNHTTGGTFWVFRTRNNRFCMPYDMSPIVTPLMKTVCGLRESPIGEYILDNVMSFESYADDSWDGDDNDSWDGDDNDSWGSDDNDESLNDSRELSNISESDDFGSEDESSDDDESGNETGVSKGFFNKVQGLFAF</sequence>
<organism evidence="2 3">
    <name type="scientific">Diutina rugosa</name>
    <name type="common">Yeast</name>
    <name type="synonym">Candida rugosa</name>
    <dbReference type="NCBI Taxonomy" id="5481"/>
    <lineage>
        <taxon>Eukaryota</taxon>
        <taxon>Fungi</taxon>
        <taxon>Dikarya</taxon>
        <taxon>Ascomycota</taxon>
        <taxon>Saccharomycotina</taxon>
        <taxon>Pichiomycetes</taxon>
        <taxon>Debaryomycetaceae</taxon>
        <taxon>Diutina</taxon>
    </lineage>
</organism>
<feature type="compositionally biased region" description="Acidic residues" evidence="1">
    <location>
        <begin position="661"/>
        <end position="678"/>
    </location>
</feature>
<name>A0A642UJL7_DIURU</name>
<feature type="region of interest" description="Disordered" evidence="1">
    <location>
        <begin position="1"/>
        <end position="59"/>
    </location>
</feature>
<dbReference type="VEuPathDB" id="FungiDB:DIURU_003790"/>
<evidence type="ECO:0000256" key="1">
    <source>
        <dbReference type="SAM" id="MobiDB-lite"/>
    </source>
</evidence>
<evidence type="ECO:0000313" key="3">
    <source>
        <dbReference type="Proteomes" id="UP000449547"/>
    </source>
</evidence>
<dbReference type="AlphaFoldDB" id="A0A642UJL7"/>
<gene>
    <name evidence="2" type="ORF">DIURU_003790</name>
</gene>
<evidence type="ECO:0000313" key="2">
    <source>
        <dbReference type="EMBL" id="KAA8900367.1"/>
    </source>
</evidence>
<keyword evidence="3" id="KW-1185">Reference proteome</keyword>
<feature type="compositionally biased region" description="Low complexity" evidence="1">
    <location>
        <begin position="300"/>
        <end position="311"/>
    </location>
</feature>
<accession>A0A642UJL7</accession>
<feature type="region of interest" description="Disordered" evidence="1">
    <location>
        <begin position="626"/>
        <end position="685"/>
    </location>
</feature>
<reference evidence="2 3" key="1">
    <citation type="submission" date="2019-07" db="EMBL/GenBank/DDBJ databases">
        <title>Genome assembly of two rare yeast pathogens: Diutina rugosa and Trichomonascus ciferrii.</title>
        <authorList>
            <person name="Mixao V."/>
            <person name="Saus E."/>
            <person name="Hansen A."/>
            <person name="Lass-Flor C."/>
            <person name="Gabaldon T."/>
        </authorList>
    </citation>
    <scope>NUCLEOTIDE SEQUENCE [LARGE SCALE GENOMIC DNA]</scope>
    <source>
        <strain evidence="2 3">CBS 613</strain>
    </source>
</reference>